<organism evidence="2 3">
    <name type="scientific">Coleofasciculus chthonoplastes PCC 7420</name>
    <dbReference type="NCBI Taxonomy" id="118168"/>
    <lineage>
        <taxon>Bacteria</taxon>
        <taxon>Bacillati</taxon>
        <taxon>Cyanobacteriota</taxon>
        <taxon>Cyanophyceae</taxon>
        <taxon>Coleofasciculales</taxon>
        <taxon>Coleofasciculaceae</taxon>
        <taxon>Coleofasciculus</taxon>
    </lineage>
</organism>
<dbReference type="EMBL" id="DS989854">
    <property type="protein sequence ID" value="EDX74097.1"/>
    <property type="molecule type" value="Genomic_DNA"/>
</dbReference>
<evidence type="ECO:0000313" key="2">
    <source>
        <dbReference type="EMBL" id="EDX74097.1"/>
    </source>
</evidence>
<accession>B4VVF2</accession>
<reference evidence="2 3" key="1">
    <citation type="submission" date="2008-07" db="EMBL/GenBank/DDBJ databases">
        <authorList>
            <person name="Tandeau de Marsac N."/>
            <person name="Ferriera S."/>
            <person name="Johnson J."/>
            <person name="Kravitz S."/>
            <person name="Beeson K."/>
            <person name="Sutton G."/>
            <person name="Rogers Y.-H."/>
            <person name="Friedman R."/>
            <person name="Frazier M."/>
            <person name="Venter J.C."/>
        </authorList>
    </citation>
    <scope>NUCLEOTIDE SEQUENCE [LARGE SCALE GENOMIC DNA]</scope>
    <source>
        <strain evidence="2 3">PCC 7420</strain>
    </source>
</reference>
<dbReference type="Proteomes" id="UP000003835">
    <property type="component" value="Unassembled WGS sequence"/>
</dbReference>
<dbReference type="GO" id="GO:0004197">
    <property type="term" value="F:cysteine-type endopeptidase activity"/>
    <property type="evidence" value="ECO:0007669"/>
    <property type="project" value="InterPro"/>
</dbReference>
<dbReference type="HOGENOM" id="CLU_547155_0_0_3"/>
<dbReference type="Gene3D" id="3.40.50.1460">
    <property type="match status" value="1"/>
</dbReference>
<evidence type="ECO:0000259" key="1">
    <source>
        <dbReference type="Pfam" id="PF00656"/>
    </source>
</evidence>
<gene>
    <name evidence="2" type="ORF">MC7420_4082</name>
</gene>
<dbReference type="InterPro" id="IPR011600">
    <property type="entry name" value="Pept_C14_caspase"/>
</dbReference>
<dbReference type="Gene3D" id="3.40.1000.10">
    <property type="entry name" value="Mog1/PsbP, alpha/beta/alpha sandwich"/>
    <property type="match status" value="1"/>
</dbReference>
<dbReference type="AlphaFoldDB" id="B4VVF2"/>
<sequence length="498" mass="56294">MNRDALVVGINRYPGLTKHTGNEQHLETPARDAEAIAQRLEEFGGFRVRRLPECKIEGKSQVHPKQSVTAKELKTAIAQLFTPRTNSPLNTALLFFSGHGLRDQVGITEGYLATSDSLPSREMWGVSLKWLRHVLAASAIPQQIVWLDCCYGGEFFNVTPEDLKVTHSKQLHYFISASRDFEVAYSNSSKSYGALTEVLLKGLDPRKQQDGVVSNLTLSRYVQQQLTTTPQQPIIQGCNQEIILACTLENKYLLHLNLTSPSHSSWLKSAQSAFNTTVRHHRGFTTISPIRVGGLAISLLTALAAALLLRETLPLNKPPVPPLYPTELLKTYKSDTLTYPEKIQIKFPQSWQVQTIDDVITGTVAKFIPDPDNQFGTERLMISVEDLSIRPMTLDEYTESLIQEIKRYGKAVRFLEQEPATLANRPAYKIVYTTQYGQSNLIKLEIWTLKHNKAYSVIYSAEVRNYEKFLEPANQMINSFKIIEIMEEKNNEFKPNPL</sequence>
<proteinExistence type="predicted"/>
<dbReference type="SUPFAM" id="SSF52129">
    <property type="entry name" value="Caspase-like"/>
    <property type="match status" value="1"/>
</dbReference>
<dbReference type="eggNOG" id="COG0515">
    <property type="taxonomic scope" value="Bacteria"/>
</dbReference>
<evidence type="ECO:0000313" key="3">
    <source>
        <dbReference type="Proteomes" id="UP000003835"/>
    </source>
</evidence>
<dbReference type="OrthoDB" id="464342at2"/>
<feature type="domain" description="Peptidase C14 caspase" evidence="1">
    <location>
        <begin position="5"/>
        <end position="235"/>
    </location>
</feature>
<dbReference type="InterPro" id="IPR029030">
    <property type="entry name" value="Caspase-like_dom_sf"/>
</dbReference>
<dbReference type="RefSeq" id="WP_006102402.1">
    <property type="nucleotide sequence ID" value="NZ_DS989854.1"/>
</dbReference>
<dbReference type="eggNOG" id="COG4249">
    <property type="taxonomic scope" value="Bacteria"/>
</dbReference>
<dbReference type="GO" id="GO:0006508">
    <property type="term" value="P:proteolysis"/>
    <property type="evidence" value="ECO:0007669"/>
    <property type="project" value="InterPro"/>
</dbReference>
<keyword evidence="3" id="KW-1185">Reference proteome</keyword>
<dbReference type="Pfam" id="PF00656">
    <property type="entry name" value="Peptidase_C14"/>
    <property type="match status" value="1"/>
</dbReference>
<protein>
    <submittedName>
        <fullName evidence="2">Caspase domain protein</fullName>
    </submittedName>
</protein>
<name>B4VVF2_9CYAN</name>
<dbReference type="STRING" id="118168.MC7420_4082"/>